<dbReference type="Gene3D" id="1.50.10.10">
    <property type="match status" value="1"/>
</dbReference>
<feature type="compositionally biased region" description="Low complexity" evidence="1">
    <location>
        <begin position="240"/>
        <end position="249"/>
    </location>
</feature>
<dbReference type="InterPro" id="IPR004888">
    <property type="entry name" value="Glycoside_hydrolase_63"/>
</dbReference>
<accession>A0ABM1EPW1</accession>
<dbReference type="Proteomes" id="UP000695022">
    <property type="component" value="Unplaced"/>
</dbReference>
<name>A0ABM1EPW1_PRICU</name>
<protein>
    <submittedName>
        <fullName evidence="4">Uncharacterized protein YMR196W-like</fullName>
    </submittedName>
</protein>
<keyword evidence="3" id="KW-1185">Reference proteome</keyword>
<reference evidence="4" key="1">
    <citation type="submission" date="2025-08" db="UniProtKB">
        <authorList>
            <consortium name="RefSeq"/>
        </authorList>
    </citation>
    <scope>IDENTIFICATION</scope>
</reference>
<dbReference type="InterPro" id="IPR008928">
    <property type="entry name" value="6-hairpin_glycosidase_sf"/>
</dbReference>
<feature type="domain" description="Glycosyl hydrolase family 63 C-terminal" evidence="2">
    <location>
        <begin position="116"/>
        <end position="139"/>
    </location>
</feature>
<feature type="compositionally biased region" description="Polar residues" evidence="1">
    <location>
        <begin position="251"/>
        <end position="264"/>
    </location>
</feature>
<evidence type="ECO:0000256" key="1">
    <source>
        <dbReference type="SAM" id="MobiDB-lite"/>
    </source>
</evidence>
<dbReference type="RefSeq" id="XP_014674232.1">
    <property type="nucleotide sequence ID" value="XM_014818746.1"/>
</dbReference>
<feature type="region of interest" description="Disordered" evidence="1">
    <location>
        <begin position="237"/>
        <end position="285"/>
    </location>
</feature>
<organism evidence="3 4">
    <name type="scientific">Priapulus caudatus</name>
    <name type="common">Priapulid worm</name>
    <dbReference type="NCBI Taxonomy" id="37621"/>
    <lineage>
        <taxon>Eukaryota</taxon>
        <taxon>Metazoa</taxon>
        <taxon>Ecdysozoa</taxon>
        <taxon>Scalidophora</taxon>
        <taxon>Priapulida</taxon>
        <taxon>Priapulimorpha</taxon>
        <taxon>Priapulimorphida</taxon>
        <taxon>Priapulidae</taxon>
        <taxon>Priapulus</taxon>
    </lineage>
</organism>
<evidence type="ECO:0000313" key="3">
    <source>
        <dbReference type="Proteomes" id="UP000695022"/>
    </source>
</evidence>
<sequence length="285" mass="31696">MAGPVAHISALATDQELREPLQVHPKQATGERLSSWLPMELRMPRVAPGHSGTTHLGTSPAAAYIATKRSSKYHEDRPFVLDYYHEDHPFELQCEGSHHVGYIPGESTSDLFGGNSNWRGPIWICMNYLVIESLNRYDYFYGGELTVECPTGSGREMRLSDVAHELNRRMSALFMPDTAGRRPCHGGAEKYTDDPFWKDLVLFYEYFHGDTGKGLGASHQTGWTALIANTMMECKPVKPAAPSAPSDARSTTRGAGTSPDARSTTRGRQRRQERAKGAKSRGRRQ</sequence>
<evidence type="ECO:0000259" key="2">
    <source>
        <dbReference type="Pfam" id="PF03200"/>
    </source>
</evidence>
<dbReference type="InterPro" id="IPR012341">
    <property type="entry name" value="6hp_glycosidase-like_sf"/>
</dbReference>
<proteinExistence type="predicted"/>
<dbReference type="PANTHER" id="PTHR10412">
    <property type="entry name" value="MANNOSYL-OLIGOSACCHARIDE GLUCOSIDASE"/>
    <property type="match status" value="1"/>
</dbReference>
<dbReference type="PANTHER" id="PTHR10412:SF10">
    <property type="entry name" value="GLYCOSYL HYDROLASE FAMILY 63 C-TERMINAL DOMAIN-CONTAINING PROTEIN"/>
    <property type="match status" value="1"/>
</dbReference>
<dbReference type="GeneID" id="106814430"/>
<dbReference type="InterPro" id="IPR031335">
    <property type="entry name" value="Glyco_hydro_63_C"/>
</dbReference>
<evidence type="ECO:0000313" key="4">
    <source>
        <dbReference type="RefSeq" id="XP_014674232.1"/>
    </source>
</evidence>
<dbReference type="Pfam" id="PF03200">
    <property type="entry name" value="Glyco_hydro_63"/>
    <property type="match status" value="1"/>
</dbReference>
<dbReference type="SUPFAM" id="SSF48208">
    <property type="entry name" value="Six-hairpin glycosidases"/>
    <property type="match status" value="1"/>
</dbReference>
<gene>
    <name evidence="4" type="primary">LOC106814430</name>
</gene>